<keyword evidence="3 8" id="KW-0812">Transmembrane</keyword>
<evidence type="ECO:0000313" key="9">
    <source>
        <dbReference type="EMBL" id="KAF7480406.1"/>
    </source>
</evidence>
<dbReference type="PANTHER" id="PTHR11616:SF100">
    <property type="entry name" value="TRANSPORTER"/>
    <property type="match status" value="1"/>
</dbReference>
<dbReference type="Pfam" id="PF00209">
    <property type="entry name" value="SNF"/>
    <property type="match status" value="1"/>
</dbReference>
<feature type="compositionally biased region" description="Low complexity" evidence="7">
    <location>
        <begin position="201"/>
        <end position="212"/>
    </location>
</feature>
<dbReference type="EMBL" id="CABDUW010000355">
    <property type="protein sequence ID" value="VTJ66737.1"/>
    <property type="molecule type" value="Genomic_DNA"/>
</dbReference>
<evidence type="ECO:0000313" key="10">
    <source>
        <dbReference type="EMBL" id="VTJ66737.1"/>
    </source>
</evidence>
<name>A0A5E4BAH0_MARMO</name>
<sequence>MKRIVKKDSVWRGLQIKKQRYVSVTYQEIMEGPGVAFVVFTDIISLFSGPTFWAIIIFLLLVTQGMSSLIGIMQGIITPLQDVFSSFRRYTNLLTDMMIMLGHSISPMYRWLWCIVSPVVLLIPFLSTVINLCMRTTTYLAWDSSTSKEVIQSYPTWANVLLIFFVFVTILPIPAYSVHTFMQVAVTVTKIHNRDETIFKPQSSEVSQEPPSLLQEKKNPKKMKNI</sequence>
<gene>
    <name evidence="9" type="ORF">GHT09_008405</name>
    <name evidence="10" type="ORF">MONAX_5E023265</name>
</gene>
<keyword evidence="6" id="KW-0479">Metal-binding</keyword>
<keyword evidence="6" id="KW-0915">Sodium</keyword>
<evidence type="ECO:0000256" key="6">
    <source>
        <dbReference type="PIRSR" id="PIRSR600175-1"/>
    </source>
</evidence>
<dbReference type="PROSITE" id="PS50267">
    <property type="entry name" value="NA_NEUROTRAN_SYMP_3"/>
    <property type="match status" value="1"/>
</dbReference>
<feature type="binding site" evidence="6">
    <location>
        <position position="68"/>
    </location>
    <ligand>
        <name>Na(+)</name>
        <dbReference type="ChEBI" id="CHEBI:29101"/>
        <label>1</label>
    </ligand>
</feature>
<organism evidence="10 11">
    <name type="scientific">Marmota monax</name>
    <name type="common">Woodchuck</name>
    <dbReference type="NCBI Taxonomy" id="9995"/>
    <lineage>
        <taxon>Eukaryota</taxon>
        <taxon>Metazoa</taxon>
        <taxon>Chordata</taxon>
        <taxon>Craniata</taxon>
        <taxon>Vertebrata</taxon>
        <taxon>Euteleostomi</taxon>
        <taxon>Mammalia</taxon>
        <taxon>Eutheria</taxon>
        <taxon>Euarchontoglires</taxon>
        <taxon>Glires</taxon>
        <taxon>Rodentia</taxon>
        <taxon>Sciuromorpha</taxon>
        <taxon>Sciuridae</taxon>
        <taxon>Xerinae</taxon>
        <taxon>Marmotini</taxon>
        <taxon>Marmota</taxon>
    </lineage>
</organism>
<accession>A0A5E4BAH0</accession>
<evidence type="ECO:0000256" key="5">
    <source>
        <dbReference type="ARBA" id="ARBA00023136"/>
    </source>
</evidence>
<evidence type="ECO:0000256" key="2">
    <source>
        <dbReference type="ARBA" id="ARBA00022448"/>
    </source>
</evidence>
<dbReference type="AlphaFoldDB" id="A0A5E4BAH0"/>
<dbReference type="EMBL" id="WJEC01000919">
    <property type="protein sequence ID" value="KAF7480406.1"/>
    <property type="molecule type" value="Genomic_DNA"/>
</dbReference>
<dbReference type="GO" id="GO:0005886">
    <property type="term" value="C:plasma membrane"/>
    <property type="evidence" value="ECO:0007669"/>
    <property type="project" value="TreeGrafter"/>
</dbReference>
<keyword evidence="11" id="KW-1185">Reference proteome</keyword>
<evidence type="ECO:0000256" key="4">
    <source>
        <dbReference type="ARBA" id="ARBA00022989"/>
    </source>
</evidence>
<protein>
    <submittedName>
        <fullName evidence="10">Uncharacterized protein</fullName>
    </submittedName>
</protein>
<reference evidence="9" key="2">
    <citation type="submission" date="2020-08" db="EMBL/GenBank/DDBJ databases">
        <authorList>
            <person name="Shumante A."/>
            <person name="Zimin A.V."/>
            <person name="Puiu D."/>
            <person name="Salzberg S.L."/>
        </authorList>
    </citation>
    <scope>NUCLEOTIDE SEQUENCE</scope>
    <source>
        <strain evidence="9">WC2-LM</strain>
        <tissue evidence="9">Liver</tissue>
    </source>
</reference>
<dbReference type="InterPro" id="IPR000175">
    <property type="entry name" value="Na/ntran_symport"/>
</dbReference>
<dbReference type="Proteomes" id="UP000662637">
    <property type="component" value="Unassembled WGS sequence"/>
</dbReference>
<feature type="transmembrane region" description="Helical" evidence="8">
    <location>
        <begin position="154"/>
        <end position="173"/>
    </location>
</feature>
<evidence type="ECO:0000313" key="11">
    <source>
        <dbReference type="Proteomes" id="UP000335636"/>
    </source>
</evidence>
<feature type="region of interest" description="Disordered" evidence="7">
    <location>
        <begin position="201"/>
        <end position="226"/>
    </location>
</feature>
<dbReference type="InterPro" id="IPR037272">
    <property type="entry name" value="SNS_sf"/>
</dbReference>
<comment type="subcellular location">
    <subcellularLocation>
        <location evidence="1">Membrane</location>
        <topology evidence="1">Multi-pass membrane protein</topology>
    </subcellularLocation>
</comment>
<evidence type="ECO:0000256" key="1">
    <source>
        <dbReference type="ARBA" id="ARBA00004141"/>
    </source>
</evidence>
<dbReference type="Proteomes" id="UP000335636">
    <property type="component" value="Unassembled WGS sequence"/>
</dbReference>
<keyword evidence="4 8" id="KW-1133">Transmembrane helix</keyword>
<dbReference type="GO" id="GO:0006865">
    <property type="term" value="P:amino acid transport"/>
    <property type="evidence" value="ECO:0007669"/>
    <property type="project" value="TreeGrafter"/>
</dbReference>
<evidence type="ECO:0000256" key="3">
    <source>
        <dbReference type="ARBA" id="ARBA00022692"/>
    </source>
</evidence>
<keyword evidence="5 8" id="KW-0472">Membrane</keyword>
<dbReference type="GO" id="GO:0046872">
    <property type="term" value="F:metal ion binding"/>
    <property type="evidence" value="ECO:0007669"/>
    <property type="project" value="UniProtKB-KW"/>
</dbReference>
<evidence type="ECO:0000256" key="8">
    <source>
        <dbReference type="SAM" id="Phobius"/>
    </source>
</evidence>
<dbReference type="GO" id="GO:0035725">
    <property type="term" value="P:sodium ion transmembrane transport"/>
    <property type="evidence" value="ECO:0007669"/>
    <property type="project" value="TreeGrafter"/>
</dbReference>
<keyword evidence="2" id="KW-0813">Transport</keyword>
<feature type="transmembrane region" description="Helical" evidence="8">
    <location>
        <begin position="119"/>
        <end position="142"/>
    </location>
</feature>
<proteinExistence type="predicted"/>
<dbReference type="PANTHER" id="PTHR11616">
    <property type="entry name" value="SODIUM/CHLORIDE DEPENDENT TRANSPORTER"/>
    <property type="match status" value="1"/>
</dbReference>
<evidence type="ECO:0000256" key="7">
    <source>
        <dbReference type="SAM" id="MobiDB-lite"/>
    </source>
</evidence>
<dbReference type="SUPFAM" id="SSF161070">
    <property type="entry name" value="SNF-like"/>
    <property type="match status" value="1"/>
</dbReference>
<reference evidence="10 11" key="1">
    <citation type="submission" date="2019-04" db="EMBL/GenBank/DDBJ databases">
        <authorList>
            <person name="Alioto T."/>
            <person name="Alioto T."/>
        </authorList>
    </citation>
    <scope>NUCLEOTIDE SEQUENCE [LARGE SCALE GENOMIC DNA]</scope>
</reference>